<dbReference type="AlphaFoldDB" id="A0A915LAI6"/>
<proteinExistence type="predicted"/>
<protein>
    <submittedName>
        <fullName evidence="2">Transposase</fullName>
    </submittedName>
</protein>
<dbReference type="WBParaSite" id="nRc.2.0.1.t47857-RA">
    <property type="protein sequence ID" value="nRc.2.0.1.t47857-RA"/>
    <property type="gene ID" value="nRc.2.0.1.g47857"/>
</dbReference>
<sequence>MVNQRWYDSRKLYGRRILVKFSIVVVRCACGTERVNIEYVHRKLRVEAYLQNELQVYLIRRENYQSCPTIGEKV</sequence>
<reference evidence="2" key="1">
    <citation type="submission" date="2022-11" db="UniProtKB">
        <authorList>
            <consortium name="WormBaseParasite"/>
        </authorList>
    </citation>
    <scope>IDENTIFICATION</scope>
</reference>
<evidence type="ECO:0000313" key="2">
    <source>
        <dbReference type="WBParaSite" id="nRc.2.0.1.t47857-RA"/>
    </source>
</evidence>
<accession>A0A915LAI6</accession>
<keyword evidence="1" id="KW-1185">Reference proteome</keyword>
<organism evidence="1 2">
    <name type="scientific">Romanomermis culicivorax</name>
    <name type="common">Nematode worm</name>
    <dbReference type="NCBI Taxonomy" id="13658"/>
    <lineage>
        <taxon>Eukaryota</taxon>
        <taxon>Metazoa</taxon>
        <taxon>Ecdysozoa</taxon>
        <taxon>Nematoda</taxon>
        <taxon>Enoplea</taxon>
        <taxon>Dorylaimia</taxon>
        <taxon>Mermithida</taxon>
        <taxon>Mermithoidea</taxon>
        <taxon>Mermithidae</taxon>
        <taxon>Romanomermis</taxon>
    </lineage>
</organism>
<evidence type="ECO:0000313" key="1">
    <source>
        <dbReference type="Proteomes" id="UP000887565"/>
    </source>
</evidence>
<name>A0A915LAI6_ROMCU</name>
<dbReference type="Proteomes" id="UP000887565">
    <property type="component" value="Unplaced"/>
</dbReference>